<dbReference type="Proteomes" id="UP001161390">
    <property type="component" value="Unassembled WGS sequence"/>
</dbReference>
<sequence>MKRHAFISLPLSLSALLLSACATLVDVDEGPLIAARTAEIPADWQVNSDPVRSDSFAGLYTDPVLSAYLDTAMARNFDLEQARLRVTRADAQLAQFRARRAPQLNSSAGFGLSGLVSDLDTTTDNANLGLSASFDPDLFGSLRADIDGAEARAEISRAELARLRRTIMANVVSAYVGAIEAQLQLNVAEQNLEFLAETERVTRARFEGGDVAGSDLALSELEVQSARASVAEQRFAADDARRALSILIGGFGDDTLSGQPVLPTQLPTISDAGVGLNGSPAALIAKRFDVQAAGLAVIDAAASLEGARADDLPGASLSAALSGRGDLSDLFDIDTYIASVGAALSYNLLDGGLNEARQIDAQAGLDTALSLYAETLRAALRDIRARISLVDALEASLVNLRGAEASAERALELEGVRFDLGESILLDVLTVQRRVDAIRSSRLRTERRYLEAVAQAHLAAGPL</sequence>
<feature type="coiled-coil region" evidence="2">
    <location>
        <begin position="146"/>
        <end position="198"/>
    </location>
</feature>
<dbReference type="PROSITE" id="PS51257">
    <property type="entry name" value="PROKAR_LIPOPROTEIN"/>
    <property type="match status" value="1"/>
</dbReference>
<feature type="chain" id="PRO_5046968752" evidence="3">
    <location>
        <begin position="23"/>
        <end position="463"/>
    </location>
</feature>
<keyword evidence="2" id="KW-0175">Coiled coil</keyword>
<dbReference type="SUPFAM" id="SSF56954">
    <property type="entry name" value="Outer membrane efflux proteins (OEP)"/>
    <property type="match status" value="1"/>
</dbReference>
<organism evidence="4 5">
    <name type="scientific">Algimonas porphyrae</name>
    <dbReference type="NCBI Taxonomy" id="1128113"/>
    <lineage>
        <taxon>Bacteria</taxon>
        <taxon>Pseudomonadati</taxon>
        <taxon>Pseudomonadota</taxon>
        <taxon>Alphaproteobacteria</taxon>
        <taxon>Maricaulales</taxon>
        <taxon>Robiginitomaculaceae</taxon>
        <taxon>Algimonas</taxon>
    </lineage>
</organism>
<dbReference type="PANTHER" id="PTHR30203">
    <property type="entry name" value="OUTER MEMBRANE CATION EFFLUX PROTEIN"/>
    <property type="match status" value="1"/>
</dbReference>
<feature type="signal peptide" evidence="3">
    <location>
        <begin position="1"/>
        <end position="22"/>
    </location>
</feature>
<proteinExistence type="inferred from homology"/>
<comment type="similarity">
    <text evidence="1">Belongs to the outer membrane factor (OMF) (TC 1.B.17) family.</text>
</comment>
<evidence type="ECO:0000256" key="3">
    <source>
        <dbReference type="SAM" id="SignalP"/>
    </source>
</evidence>
<reference evidence="4" key="2">
    <citation type="submission" date="2023-01" db="EMBL/GenBank/DDBJ databases">
        <title>Draft genome sequence of Algimonas porphyrae strain NBRC 108216.</title>
        <authorList>
            <person name="Sun Q."/>
            <person name="Mori K."/>
        </authorList>
    </citation>
    <scope>NUCLEOTIDE SEQUENCE</scope>
    <source>
        <strain evidence="4">NBRC 108216</strain>
    </source>
</reference>
<dbReference type="Gene3D" id="1.20.1600.10">
    <property type="entry name" value="Outer membrane efflux proteins (OEP)"/>
    <property type="match status" value="1"/>
</dbReference>
<accession>A0ABQ5V482</accession>
<protein>
    <submittedName>
        <fullName evidence="4">Cation transporter</fullName>
    </submittedName>
</protein>
<evidence type="ECO:0000313" key="4">
    <source>
        <dbReference type="EMBL" id="GLQ21485.1"/>
    </source>
</evidence>
<evidence type="ECO:0000313" key="5">
    <source>
        <dbReference type="Proteomes" id="UP001161390"/>
    </source>
</evidence>
<reference evidence="4" key="1">
    <citation type="journal article" date="2014" name="Int. J. Syst. Evol. Microbiol.">
        <title>Complete genome of a new Firmicutes species belonging to the dominant human colonic microbiota ('Ruminococcus bicirculans') reveals two chromosomes and a selective capacity to utilize plant glucans.</title>
        <authorList>
            <consortium name="NISC Comparative Sequencing Program"/>
            <person name="Wegmann U."/>
            <person name="Louis P."/>
            <person name="Goesmann A."/>
            <person name="Henrissat B."/>
            <person name="Duncan S.H."/>
            <person name="Flint H.J."/>
        </authorList>
    </citation>
    <scope>NUCLEOTIDE SEQUENCE</scope>
    <source>
        <strain evidence="4">NBRC 108216</strain>
    </source>
</reference>
<comment type="caution">
    <text evidence="4">The sequence shown here is derived from an EMBL/GenBank/DDBJ whole genome shotgun (WGS) entry which is preliminary data.</text>
</comment>
<dbReference type="InterPro" id="IPR003423">
    <property type="entry name" value="OMP_efflux"/>
</dbReference>
<gene>
    <name evidence="4" type="ORF">GCM10007854_24400</name>
</gene>
<dbReference type="Pfam" id="PF02321">
    <property type="entry name" value="OEP"/>
    <property type="match status" value="2"/>
</dbReference>
<evidence type="ECO:0000256" key="1">
    <source>
        <dbReference type="ARBA" id="ARBA00007613"/>
    </source>
</evidence>
<keyword evidence="5" id="KW-1185">Reference proteome</keyword>
<evidence type="ECO:0000256" key="2">
    <source>
        <dbReference type="SAM" id="Coils"/>
    </source>
</evidence>
<dbReference type="RefSeq" id="WP_284373089.1">
    <property type="nucleotide sequence ID" value="NZ_BSNJ01000005.1"/>
</dbReference>
<dbReference type="InterPro" id="IPR010131">
    <property type="entry name" value="MdtP/NodT-like"/>
</dbReference>
<keyword evidence="3" id="KW-0732">Signal</keyword>
<name>A0ABQ5V482_9PROT</name>
<dbReference type="EMBL" id="BSNJ01000005">
    <property type="protein sequence ID" value="GLQ21485.1"/>
    <property type="molecule type" value="Genomic_DNA"/>
</dbReference>
<dbReference type="PANTHER" id="PTHR30203:SF24">
    <property type="entry name" value="BLR4935 PROTEIN"/>
    <property type="match status" value="1"/>
</dbReference>